<feature type="domain" description="Thioredoxin" evidence="1">
    <location>
        <begin position="240"/>
        <end position="380"/>
    </location>
</feature>
<dbReference type="EMBL" id="RAPY01000001">
    <property type="protein sequence ID" value="RKE56931.1"/>
    <property type="molecule type" value="Genomic_DNA"/>
</dbReference>
<dbReference type="RefSeq" id="WP_120258541.1">
    <property type="nucleotide sequence ID" value="NZ_RAPY01000001.1"/>
</dbReference>
<evidence type="ECO:0000259" key="1">
    <source>
        <dbReference type="PROSITE" id="PS51352"/>
    </source>
</evidence>
<name>A0A420BJH9_SPHD1</name>
<sequence>MSRSIFVFILTFLAISNSYGQNIRLKFKVYADTLPVYSYILMDEDVFKTEIKNGTGEFVINKIIDKGHFNFAQLALSDSAFTSREDFSSFFRRHKIFPPNFFYSLIIDSSDLTMDIDIKTHQLKVYGSDLNKQFSEFETIAKSLDLTHIPAMEEQIKGDNNRMARFLKILAKYPANKLSEEYLTHLLENPSFSFYNSNTVFQHKDSIYQLIQRLKKENSPYFDSGRILKKYQSMVALYEPKENVPVPSFLITNAKGQSKYIKELYNSTDYLIIDFWGTWCGPCIAQHPELQRIVNAYKANGKFKFVGIAVNDKFASWKQYLEKHVYTYENYIFQDSDYPNLRKELGIYSFPRYVIVNTKENKVVRSNFQINQLRDILNTL</sequence>
<reference evidence="2 3" key="1">
    <citation type="submission" date="2018-09" db="EMBL/GenBank/DDBJ databases">
        <title>Genomic Encyclopedia of Type Strains, Phase III (KMG-III): the genomes of soil and plant-associated and newly described type strains.</title>
        <authorList>
            <person name="Whitman W."/>
        </authorList>
    </citation>
    <scope>NUCLEOTIDE SEQUENCE [LARGE SCALE GENOMIC DNA]</scope>
    <source>
        <strain evidence="2 3">CECT 7938</strain>
    </source>
</reference>
<accession>A0A420BJH9</accession>
<dbReference type="CDD" id="cd02966">
    <property type="entry name" value="TlpA_like_family"/>
    <property type="match status" value="1"/>
</dbReference>
<dbReference type="InterPro" id="IPR012336">
    <property type="entry name" value="Thioredoxin-like_fold"/>
</dbReference>
<dbReference type="PANTHER" id="PTHR42852">
    <property type="entry name" value="THIOL:DISULFIDE INTERCHANGE PROTEIN DSBE"/>
    <property type="match status" value="1"/>
</dbReference>
<dbReference type="Proteomes" id="UP000286246">
    <property type="component" value="Unassembled WGS sequence"/>
</dbReference>
<dbReference type="PANTHER" id="PTHR42852:SF13">
    <property type="entry name" value="PROTEIN DIPZ"/>
    <property type="match status" value="1"/>
</dbReference>
<evidence type="ECO:0000313" key="3">
    <source>
        <dbReference type="Proteomes" id="UP000286246"/>
    </source>
</evidence>
<dbReference type="InterPro" id="IPR036249">
    <property type="entry name" value="Thioredoxin-like_sf"/>
</dbReference>
<dbReference type="InterPro" id="IPR013766">
    <property type="entry name" value="Thioredoxin_domain"/>
</dbReference>
<dbReference type="Gene3D" id="3.40.30.10">
    <property type="entry name" value="Glutaredoxin"/>
    <property type="match status" value="1"/>
</dbReference>
<keyword evidence="3" id="KW-1185">Reference proteome</keyword>
<gene>
    <name evidence="2" type="ORF">DFQ12_1805</name>
</gene>
<comment type="caution">
    <text evidence="2">The sequence shown here is derived from an EMBL/GenBank/DDBJ whole genome shotgun (WGS) entry which is preliminary data.</text>
</comment>
<dbReference type="PROSITE" id="PS51352">
    <property type="entry name" value="THIOREDOXIN_2"/>
    <property type="match status" value="1"/>
</dbReference>
<dbReference type="InterPro" id="IPR050553">
    <property type="entry name" value="Thioredoxin_ResA/DsbE_sf"/>
</dbReference>
<protein>
    <submittedName>
        <fullName evidence="2">Thioredoxin-like protein</fullName>
    </submittedName>
</protein>
<proteinExistence type="predicted"/>
<organism evidence="2 3">
    <name type="scientific">Sphingobacterium detergens</name>
    <dbReference type="NCBI Taxonomy" id="1145106"/>
    <lineage>
        <taxon>Bacteria</taxon>
        <taxon>Pseudomonadati</taxon>
        <taxon>Bacteroidota</taxon>
        <taxon>Sphingobacteriia</taxon>
        <taxon>Sphingobacteriales</taxon>
        <taxon>Sphingobacteriaceae</taxon>
        <taxon>Sphingobacterium</taxon>
    </lineage>
</organism>
<dbReference type="OrthoDB" id="710833at2"/>
<evidence type="ECO:0000313" key="2">
    <source>
        <dbReference type="EMBL" id="RKE56931.1"/>
    </source>
</evidence>
<dbReference type="AlphaFoldDB" id="A0A420BJH9"/>
<dbReference type="SUPFAM" id="SSF52833">
    <property type="entry name" value="Thioredoxin-like"/>
    <property type="match status" value="1"/>
</dbReference>
<dbReference type="Pfam" id="PF13905">
    <property type="entry name" value="Thioredoxin_8"/>
    <property type="match status" value="1"/>
</dbReference>